<evidence type="ECO:0000313" key="3">
    <source>
        <dbReference type="Proteomes" id="UP000002051"/>
    </source>
</evidence>
<reference evidence="2" key="3">
    <citation type="submission" date="2015-04" db="UniProtKB">
        <authorList>
            <consortium name="EnsemblPlants"/>
        </authorList>
    </citation>
    <scope>IDENTIFICATION</scope>
    <source>
        <strain evidence="2">cv. Jemalong A17</strain>
    </source>
</reference>
<dbReference type="EnsemblPlants" id="AES95341">
    <property type="protein sequence ID" value="AES95341"/>
    <property type="gene ID" value="MTR_5g024430"/>
</dbReference>
<reference evidence="1 3" key="1">
    <citation type="journal article" date="2011" name="Nature">
        <title>The Medicago genome provides insight into the evolution of rhizobial symbioses.</title>
        <authorList>
            <person name="Young N.D."/>
            <person name="Debelle F."/>
            <person name="Oldroyd G.E."/>
            <person name="Geurts R."/>
            <person name="Cannon S.B."/>
            <person name="Udvardi M.K."/>
            <person name="Benedito V.A."/>
            <person name="Mayer K.F."/>
            <person name="Gouzy J."/>
            <person name="Schoof H."/>
            <person name="Van de Peer Y."/>
            <person name="Proost S."/>
            <person name="Cook D.R."/>
            <person name="Meyers B.C."/>
            <person name="Spannagl M."/>
            <person name="Cheung F."/>
            <person name="De Mita S."/>
            <person name="Krishnakumar V."/>
            <person name="Gundlach H."/>
            <person name="Zhou S."/>
            <person name="Mudge J."/>
            <person name="Bharti A.K."/>
            <person name="Murray J.D."/>
            <person name="Naoumkina M.A."/>
            <person name="Rosen B."/>
            <person name="Silverstein K.A."/>
            <person name="Tang H."/>
            <person name="Rombauts S."/>
            <person name="Zhao P.X."/>
            <person name="Zhou P."/>
            <person name="Barbe V."/>
            <person name="Bardou P."/>
            <person name="Bechner M."/>
            <person name="Bellec A."/>
            <person name="Berger A."/>
            <person name="Berges H."/>
            <person name="Bidwell S."/>
            <person name="Bisseling T."/>
            <person name="Choisne N."/>
            <person name="Couloux A."/>
            <person name="Denny R."/>
            <person name="Deshpande S."/>
            <person name="Dai X."/>
            <person name="Doyle J.J."/>
            <person name="Dudez A.M."/>
            <person name="Farmer A.D."/>
            <person name="Fouteau S."/>
            <person name="Franken C."/>
            <person name="Gibelin C."/>
            <person name="Gish J."/>
            <person name="Goldstein S."/>
            <person name="Gonzalez A.J."/>
            <person name="Green P.J."/>
            <person name="Hallab A."/>
            <person name="Hartog M."/>
            <person name="Hua A."/>
            <person name="Humphray S.J."/>
            <person name="Jeong D.H."/>
            <person name="Jing Y."/>
            <person name="Jocker A."/>
            <person name="Kenton S.M."/>
            <person name="Kim D.J."/>
            <person name="Klee K."/>
            <person name="Lai H."/>
            <person name="Lang C."/>
            <person name="Lin S."/>
            <person name="Macmil S.L."/>
            <person name="Magdelenat G."/>
            <person name="Matthews L."/>
            <person name="McCorrison J."/>
            <person name="Monaghan E.L."/>
            <person name="Mun J.H."/>
            <person name="Najar F.Z."/>
            <person name="Nicholson C."/>
            <person name="Noirot C."/>
            <person name="O'Bleness M."/>
            <person name="Paule C.R."/>
            <person name="Poulain J."/>
            <person name="Prion F."/>
            <person name="Qin B."/>
            <person name="Qu C."/>
            <person name="Retzel E.F."/>
            <person name="Riddle C."/>
            <person name="Sallet E."/>
            <person name="Samain S."/>
            <person name="Samson N."/>
            <person name="Sanders I."/>
            <person name="Saurat O."/>
            <person name="Scarpelli C."/>
            <person name="Schiex T."/>
            <person name="Segurens B."/>
            <person name="Severin A.J."/>
            <person name="Sherrier D.J."/>
            <person name="Shi R."/>
            <person name="Sims S."/>
            <person name="Singer S.R."/>
            <person name="Sinharoy S."/>
            <person name="Sterck L."/>
            <person name="Viollet A."/>
            <person name="Wang B.B."/>
            <person name="Wang K."/>
            <person name="Wang M."/>
            <person name="Wang X."/>
            <person name="Warfsmann J."/>
            <person name="Weissenbach J."/>
            <person name="White D.D."/>
            <person name="White J.D."/>
            <person name="Wiley G.B."/>
            <person name="Wincker P."/>
            <person name="Xing Y."/>
            <person name="Yang L."/>
            <person name="Yao Z."/>
            <person name="Ying F."/>
            <person name="Zhai J."/>
            <person name="Zhou L."/>
            <person name="Zuber A."/>
            <person name="Denarie J."/>
            <person name="Dixon R.A."/>
            <person name="May G.D."/>
            <person name="Schwartz D.C."/>
            <person name="Rogers J."/>
            <person name="Quetier F."/>
            <person name="Town C.D."/>
            <person name="Roe B.A."/>
        </authorList>
    </citation>
    <scope>NUCLEOTIDE SEQUENCE [LARGE SCALE GENOMIC DNA]</scope>
    <source>
        <strain evidence="1">A17</strain>
        <strain evidence="2 3">cv. Jemalong A17</strain>
    </source>
</reference>
<dbReference type="AlphaFoldDB" id="G7K1A2"/>
<accession>G7K1A2</accession>
<keyword evidence="3" id="KW-1185">Reference proteome</keyword>
<sequence>MCFDNQHAFIPFIFDTFDYLNTDTVDILLEVQKIMYNNCFAQLYIFSKGIIKKMNELSTVSGIDACAIIYDKKYSQTEVWPSTSEVKCVVKVQEEV</sequence>
<gene>
    <name evidence="1" type="ordered locus">MTR_5g024430</name>
</gene>
<dbReference type="Gene3D" id="3.40.1810.10">
    <property type="entry name" value="Transcription factor, MADS-box"/>
    <property type="match status" value="1"/>
</dbReference>
<dbReference type="GO" id="GO:0003677">
    <property type="term" value="F:DNA binding"/>
    <property type="evidence" value="ECO:0007669"/>
    <property type="project" value="InterPro"/>
</dbReference>
<evidence type="ECO:0000313" key="1">
    <source>
        <dbReference type="EMBL" id="AES95341.1"/>
    </source>
</evidence>
<protein>
    <submittedName>
        <fullName evidence="1 2">Uncharacterized protein</fullName>
    </submittedName>
</protein>
<dbReference type="Proteomes" id="UP000002051">
    <property type="component" value="Chromosome 5"/>
</dbReference>
<dbReference type="EMBL" id="CM001221">
    <property type="protein sequence ID" value="AES95341.1"/>
    <property type="molecule type" value="Genomic_DNA"/>
</dbReference>
<evidence type="ECO:0000313" key="2">
    <source>
        <dbReference type="EnsemblPlants" id="AES95341"/>
    </source>
</evidence>
<name>G7K1A2_MEDTR</name>
<organism evidence="1 3">
    <name type="scientific">Medicago truncatula</name>
    <name type="common">Barrel medic</name>
    <name type="synonym">Medicago tribuloides</name>
    <dbReference type="NCBI Taxonomy" id="3880"/>
    <lineage>
        <taxon>Eukaryota</taxon>
        <taxon>Viridiplantae</taxon>
        <taxon>Streptophyta</taxon>
        <taxon>Embryophyta</taxon>
        <taxon>Tracheophyta</taxon>
        <taxon>Spermatophyta</taxon>
        <taxon>Magnoliopsida</taxon>
        <taxon>eudicotyledons</taxon>
        <taxon>Gunneridae</taxon>
        <taxon>Pentapetalae</taxon>
        <taxon>rosids</taxon>
        <taxon>fabids</taxon>
        <taxon>Fabales</taxon>
        <taxon>Fabaceae</taxon>
        <taxon>Papilionoideae</taxon>
        <taxon>50 kb inversion clade</taxon>
        <taxon>NPAAA clade</taxon>
        <taxon>Hologalegina</taxon>
        <taxon>IRL clade</taxon>
        <taxon>Trifolieae</taxon>
        <taxon>Medicago</taxon>
    </lineage>
</organism>
<reference evidence="1 3" key="2">
    <citation type="journal article" date="2014" name="BMC Genomics">
        <title>An improved genome release (version Mt4.0) for the model legume Medicago truncatula.</title>
        <authorList>
            <person name="Tang H."/>
            <person name="Krishnakumar V."/>
            <person name="Bidwell S."/>
            <person name="Rosen B."/>
            <person name="Chan A."/>
            <person name="Zhou S."/>
            <person name="Gentzbittel L."/>
            <person name="Childs K.L."/>
            <person name="Yandell M."/>
            <person name="Gundlach H."/>
            <person name="Mayer K.F."/>
            <person name="Schwartz D.C."/>
            <person name="Town C.D."/>
        </authorList>
    </citation>
    <scope>GENOME REANNOTATION</scope>
    <source>
        <strain evidence="2 3">cv. Jemalong A17</strain>
    </source>
</reference>
<dbReference type="GO" id="GO:0046983">
    <property type="term" value="F:protein dimerization activity"/>
    <property type="evidence" value="ECO:0007669"/>
    <property type="project" value="InterPro"/>
</dbReference>
<dbReference type="PaxDb" id="3880-AES95341"/>
<dbReference type="InterPro" id="IPR036879">
    <property type="entry name" value="TF_MADSbox_sf"/>
</dbReference>
<proteinExistence type="predicted"/>
<dbReference type="SUPFAM" id="SSF55455">
    <property type="entry name" value="SRF-like"/>
    <property type="match status" value="1"/>
</dbReference>
<dbReference type="HOGENOM" id="CLU_2362909_0_0_1"/>